<evidence type="ECO:0000256" key="2">
    <source>
        <dbReference type="ARBA" id="ARBA00010701"/>
    </source>
</evidence>
<evidence type="ECO:0000259" key="6">
    <source>
        <dbReference type="Pfam" id="PF00151"/>
    </source>
</evidence>
<reference evidence="8" key="1">
    <citation type="submission" date="2025-08" db="UniProtKB">
        <authorList>
            <consortium name="RefSeq"/>
        </authorList>
    </citation>
    <scope>IDENTIFICATION</scope>
    <source>
        <tissue evidence="8">Whole larval tissue</tissue>
    </source>
</reference>
<evidence type="ECO:0000256" key="5">
    <source>
        <dbReference type="SAM" id="SignalP"/>
    </source>
</evidence>
<dbReference type="SUPFAM" id="SSF53474">
    <property type="entry name" value="alpha/beta-Hydrolases"/>
    <property type="match status" value="1"/>
</dbReference>
<evidence type="ECO:0000313" key="7">
    <source>
        <dbReference type="Proteomes" id="UP000829999"/>
    </source>
</evidence>
<dbReference type="AlphaFoldDB" id="A0A9R0E9Y6"/>
<proteinExistence type="inferred from homology"/>
<dbReference type="PRINTS" id="PR00821">
    <property type="entry name" value="TAGLIPASE"/>
</dbReference>
<gene>
    <name evidence="8" type="primary">LOC118265574</name>
</gene>
<dbReference type="OrthoDB" id="7407350at2759"/>
<dbReference type="Gene3D" id="3.40.50.1820">
    <property type="entry name" value="alpha/beta hydrolase"/>
    <property type="match status" value="1"/>
</dbReference>
<evidence type="ECO:0000256" key="3">
    <source>
        <dbReference type="ARBA" id="ARBA00022525"/>
    </source>
</evidence>
<organism evidence="7 8">
    <name type="scientific">Spodoptera frugiperda</name>
    <name type="common">Fall armyworm</name>
    <dbReference type="NCBI Taxonomy" id="7108"/>
    <lineage>
        <taxon>Eukaryota</taxon>
        <taxon>Metazoa</taxon>
        <taxon>Ecdysozoa</taxon>
        <taxon>Arthropoda</taxon>
        <taxon>Hexapoda</taxon>
        <taxon>Insecta</taxon>
        <taxon>Pterygota</taxon>
        <taxon>Neoptera</taxon>
        <taxon>Endopterygota</taxon>
        <taxon>Lepidoptera</taxon>
        <taxon>Glossata</taxon>
        <taxon>Ditrysia</taxon>
        <taxon>Noctuoidea</taxon>
        <taxon>Noctuidae</taxon>
        <taxon>Amphipyrinae</taxon>
        <taxon>Spodoptera</taxon>
    </lineage>
</organism>
<dbReference type="GO" id="GO:0016042">
    <property type="term" value="P:lipid catabolic process"/>
    <property type="evidence" value="ECO:0007669"/>
    <property type="project" value="TreeGrafter"/>
</dbReference>
<dbReference type="PANTHER" id="PTHR11610">
    <property type="entry name" value="LIPASE"/>
    <property type="match status" value="1"/>
</dbReference>
<dbReference type="GO" id="GO:0005615">
    <property type="term" value="C:extracellular space"/>
    <property type="evidence" value="ECO:0007669"/>
    <property type="project" value="TreeGrafter"/>
</dbReference>
<dbReference type="Proteomes" id="UP000829999">
    <property type="component" value="Chromosome 28"/>
</dbReference>
<evidence type="ECO:0000313" key="8">
    <source>
        <dbReference type="RefSeq" id="XP_050562057.1"/>
    </source>
</evidence>
<dbReference type="InterPro" id="IPR000734">
    <property type="entry name" value="TAG_lipase"/>
</dbReference>
<keyword evidence="7" id="KW-1185">Reference proteome</keyword>
<feature type="signal peptide" evidence="5">
    <location>
        <begin position="1"/>
        <end position="21"/>
    </location>
</feature>
<sequence>MAQIIWTAAVVLLAILQSTRGMTLKGYNGSMTNSLEVSWANASQLIDQEYIDVNRTVYIYVHGFGGNETTQGTDQFIQATINKGDRVVLVNWSEEAAFPDYFRAAKNTAIVGPQLGEALLILTASGLPIGNIVLVGMSLGAHVCGQAGYYVQIHLGTSVPLIVGLDAAKELFEPKNNIYRSIKRTDAIHVIGCHSDWLRFGMMSPYGTHDFFFNVVSYTLLGYQPGCGLVNTVLKPITALQTLNFNAIIFCSHRRMVSLWVEVVQYMCTMIGNQASSSVDWVARGGSPINLTCLSYNATQRNFAALPRSRGHAATVGTIRPWTQRWGAHSRIAASETHHQWTPATINADRVMGLLEGKLPV</sequence>
<dbReference type="GeneID" id="118265574"/>
<keyword evidence="3" id="KW-0964">Secreted</keyword>
<dbReference type="InterPro" id="IPR013818">
    <property type="entry name" value="Lipase"/>
</dbReference>
<comment type="similarity">
    <text evidence="2 4">Belongs to the AB hydrolase superfamily. Lipase family.</text>
</comment>
<dbReference type="GO" id="GO:0016298">
    <property type="term" value="F:lipase activity"/>
    <property type="evidence" value="ECO:0007669"/>
    <property type="project" value="InterPro"/>
</dbReference>
<evidence type="ECO:0000256" key="1">
    <source>
        <dbReference type="ARBA" id="ARBA00004613"/>
    </source>
</evidence>
<dbReference type="InterPro" id="IPR029058">
    <property type="entry name" value="AB_hydrolase_fold"/>
</dbReference>
<keyword evidence="5" id="KW-0732">Signal</keyword>
<feature type="domain" description="Lipase" evidence="6">
    <location>
        <begin position="46"/>
        <end position="280"/>
    </location>
</feature>
<name>A0A9R0E9Y6_SPOFR</name>
<accession>A0A9R0E9Y6</accession>
<dbReference type="RefSeq" id="XP_050562057.1">
    <property type="nucleotide sequence ID" value="XM_050706100.1"/>
</dbReference>
<comment type="subcellular location">
    <subcellularLocation>
        <location evidence="1">Secreted</location>
    </subcellularLocation>
</comment>
<feature type="chain" id="PRO_5040407384" evidence="5">
    <location>
        <begin position="22"/>
        <end position="361"/>
    </location>
</feature>
<dbReference type="Pfam" id="PF00151">
    <property type="entry name" value="Lipase"/>
    <property type="match status" value="1"/>
</dbReference>
<protein>
    <submittedName>
        <fullName evidence="8">Phospholipase A1-like isoform X1</fullName>
    </submittedName>
</protein>
<evidence type="ECO:0000256" key="4">
    <source>
        <dbReference type="RuleBase" id="RU004262"/>
    </source>
</evidence>